<sequence length="96" mass="10212">MVAMTSETVHQAATDTLTTKQDVDGTLAGIRSLVEMLASAWSGQAAVAFQEVMTTWDKESADLQDALENIANMLDSSATATTEQDEEGHSDFAGML</sequence>
<comment type="similarity">
    <text evidence="1">Belongs to the WXG100 family.</text>
</comment>
<protein>
    <recommendedName>
        <fullName evidence="1">ESAT-6-like protein</fullName>
    </recommendedName>
</protein>
<evidence type="ECO:0000313" key="3">
    <source>
        <dbReference type="EMBL" id="SDE42366.1"/>
    </source>
</evidence>
<dbReference type="OrthoDB" id="4554345at2"/>
<dbReference type="STRING" id="58114.SAMN05216270_12110"/>
<dbReference type="InterPro" id="IPR036689">
    <property type="entry name" value="ESAT-6-like_sf"/>
</dbReference>
<accession>A0A1G7CUN6</accession>
<dbReference type="InterPro" id="IPR010310">
    <property type="entry name" value="T7SS_ESAT-6-like"/>
</dbReference>
<dbReference type="NCBIfam" id="TIGR03930">
    <property type="entry name" value="WXG100_ESAT6"/>
    <property type="match status" value="1"/>
</dbReference>
<gene>
    <name evidence="3" type="ORF">SAMN05216270_12110</name>
</gene>
<name>A0A1G7CUN6_9ACTN</name>
<feature type="region of interest" description="Disordered" evidence="2">
    <location>
        <begin position="76"/>
        <end position="96"/>
    </location>
</feature>
<dbReference type="Pfam" id="PF06013">
    <property type="entry name" value="WXG100"/>
    <property type="match status" value="1"/>
</dbReference>
<proteinExistence type="inferred from homology"/>
<organism evidence="3 4">
    <name type="scientific">Glycomyces harbinensis</name>
    <dbReference type="NCBI Taxonomy" id="58114"/>
    <lineage>
        <taxon>Bacteria</taxon>
        <taxon>Bacillati</taxon>
        <taxon>Actinomycetota</taxon>
        <taxon>Actinomycetes</taxon>
        <taxon>Glycomycetales</taxon>
        <taxon>Glycomycetaceae</taxon>
        <taxon>Glycomyces</taxon>
    </lineage>
</organism>
<evidence type="ECO:0000256" key="2">
    <source>
        <dbReference type="SAM" id="MobiDB-lite"/>
    </source>
</evidence>
<keyword evidence="4" id="KW-1185">Reference proteome</keyword>
<dbReference type="Gene3D" id="1.10.287.1060">
    <property type="entry name" value="ESAT-6-like"/>
    <property type="match status" value="1"/>
</dbReference>
<reference evidence="4" key="1">
    <citation type="submission" date="2016-10" db="EMBL/GenBank/DDBJ databases">
        <authorList>
            <person name="Varghese N."/>
            <person name="Submissions S."/>
        </authorList>
    </citation>
    <scope>NUCLEOTIDE SEQUENCE [LARGE SCALE GENOMIC DNA]</scope>
    <source>
        <strain evidence="4">CGMCC 4.3516</strain>
    </source>
</reference>
<feature type="compositionally biased region" description="Polar residues" evidence="2">
    <location>
        <begin position="1"/>
        <end position="20"/>
    </location>
</feature>
<evidence type="ECO:0000313" key="4">
    <source>
        <dbReference type="Proteomes" id="UP000198949"/>
    </source>
</evidence>
<evidence type="ECO:0000256" key="1">
    <source>
        <dbReference type="RuleBase" id="RU362001"/>
    </source>
</evidence>
<feature type="region of interest" description="Disordered" evidence="2">
    <location>
        <begin position="1"/>
        <end position="21"/>
    </location>
</feature>
<dbReference type="AlphaFoldDB" id="A0A1G7CUN6"/>
<dbReference type="EMBL" id="FNAD01000021">
    <property type="protein sequence ID" value="SDE42366.1"/>
    <property type="molecule type" value="Genomic_DNA"/>
</dbReference>
<dbReference type="Proteomes" id="UP000198949">
    <property type="component" value="Unassembled WGS sequence"/>
</dbReference>
<dbReference type="SUPFAM" id="SSF140453">
    <property type="entry name" value="EsxAB dimer-like"/>
    <property type="match status" value="1"/>
</dbReference>